<name>A0A813G6Y2_POLGL</name>
<evidence type="ECO:0000259" key="3">
    <source>
        <dbReference type="PROSITE" id="PS50103"/>
    </source>
</evidence>
<dbReference type="EMBL" id="CAJNNV010027593">
    <property type="protein sequence ID" value="CAE8620838.1"/>
    <property type="molecule type" value="Genomic_DNA"/>
</dbReference>
<dbReference type="EMBL" id="CAJNNW010020615">
    <property type="protein sequence ID" value="CAE8666528.1"/>
    <property type="molecule type" value="Genomic_DNA"/>
</dbReference>
<keyword evidence="6" id="KW-1185">Reference proteome</keyword>
<keyword evidence="1" id="KW-0479">Metal-binding</keyword>
<evidence type="ECO:0000313" key="4">
    <source>
        <dbReference type="EMBL" id="CAE8620838.1"/>
    </source>
</evidence>
<feature type="domain" description="C3H1-type" evidence="3">
    <location>
        <begin position="160"/>
        <end position="184"/>
    </location>
</feature>
<organism evidence="4 6">
    <name type="scientific">Polarella glacialis</name>
    <name type="common">Dinoflagellate</name>
    <dbReference type="NCBI Taxonomy" id="89957"/>
    <lineage>
        <taxon>Eukaryota</taxon>
        <taxon>Sar</taxon>
        <taxon>Alveolata</taxon>
        <taxon>Dinophyceae</taxon>
        <taxon>Suessiales</taxon>
        <taxon>Suessiaceae</taxon>
        <taxon>Polarella</taxon>
    </lineage>
</organism>
<accession>A0A813G6Y2</accession>
<keyword evidence="1" id="KW-0862">Zinc</keyword>
<protein>
    <recommendedName>
        <fullName evidence="3">C3H1-type domain-containing protein</fullName>
    </recommendedName>
</protein>
<dbReference type="GO" id="GO:0008270">
    <property type="term" value="F:zinc ion binding"/>
    <property type="evidence" value="ECO:0007669"/>
    <property type="project" value="UniProtKB-KW"/>
</dbReference>
<proteinExistence type="predicted"/>
<feature type="zinc finger region" description="C3H1-type" evidence="1">
    <location>
        <begin position="160"/>
        <end position="184"/>
    </location>
</feature>
<sequence length="208" mass="22800">MVYVGYDRAVSMVGSPGVAIVKNTFIDVPAALMYELSSAFPATRSRSEPDLAIFFCSSNNINSNSNDNYNNSNNNSNLVDQKLARTQAMQLCAQPKEDEEAGLSDSATTVPEDTRSDHDGPGTESPAPATTTMSTATLLLARLLTTATKDEAHRLGQCRPCSYFALKKDGCRQGDDCPFCHACTYEAVRIFRKELLKGKRAHQRHARR</sequence>
<reference evidence="4" key="1">
    <citation type="submission" date="2021-02" db="EMBL/GenBank/DDBJ databases">
        <authorList>
            <person name="Dougan E. K."/>
            <person name="Rhodes N."/>
            <person name="Thang M."/>
            <person name="Chan C."/>
        </authorList>
    </citation>
    <scope>NUCLEOTIDE SEQUENCE</scope>
</reference>
<feature type="compositionally biased region" description="Basic and acidic residues" evidence="2">
    <location>
        <begin position="112"/>
        <end position="121"/>
    </location>
</feature>
<evidence type="ECO:0000256" key="2">
    <source>
        <dbReference type="SAM" id="MobiDB-lite"/>
    </source>
</evidence>
<comment type="caution">
    <text evidence="4">The sequence shown here is derived from an EMBL/GenBank/DDBJ whole genome shotgun (WGS) entry which is preliminary data.</text>
</comment>
<feature type="region of interest" description="Disordered" evidence="2">
    <location>
        <begin position="94"/>
        <end position="132"/>
    </location>
</feature>
<keyword evidence="1" id="KW-0863">Zinc-finger</keyword>
<dbReference type="Proteomes" id="UP000654075">
    <property type="component" value="Unassembled WGS sequence"/>
</dbReference>
<evidence type="ECO:0000313" key="5">
    <source>
        <dbReference type="EMBL" id="CAE8666528.1"/>
    </source>
</evidence>
<evidence type="ECO:0000256" key="1">
    <source>
        <dbReference type="PROSITE-ProRule" id="PRU00723"/>
    </source>
</evidence>
<gene>
    <name evidence="4" type="ORF">PGLA1383_LOCUS38371</name>
    <name evidence="5" type="ORF">PGLA2088_LOCUS16309</name>
</gene>
<dbReference type="PROSITE" id="PS50103">
    <property type="entry name" value="ZF_C3H1"/>
    <property type="match status" value="1"/>
</dbReference>
<dbReference type="Proteomes" id="UP000626109">
    <property type="component" value="Unassembled WGS sequence"/>
</dbReference>
<evidence type="ECO:0000313" key="6">
    <source>
        <dbReference type="Proteomes" id="UP000654075"/>
    </source>
</evidence>
<dbReference type="AlphaFoldDB" id="A0A813G6Y2"/>
<dbReference type="InterPro" id="IPR000571">
    <property type="entry name" value="Znf_CCCH"/>
</dbReference>